<dbReference type="Pfam" id="PF00452">
    <property type="entry name" value="Bcl-2"/>
    <property type="match status" value="1"/>
</dbReference>
<protein>
    <submittedName>
        <fullName evidence="7">Apoptosis regulator Bcl-2 like protein</fullName>
    </submittedName>
</protein>
<dbReference type="SMART" id="SM00337">
    <property type="entry name" value="BCL"/>
    <property type="match status" value="1"/>
</dbReference>
<dbReference type="PANTHER" id="PTHR11256">
    <property type="entry name" value="BCL-2 RELATED"/>
    <property type="match status" value="1"/>
</dbReference>
<evidence type="ECO:0000256" key="4">
    <source>
        <dbReference type="ARBA" id="ARBA00023136"/>
    </source>
</evidence>
<sequence length="274" mass="30051">MADVGKSNIGTHFNSMNGDGSAIDPNVAALISDYLQYKLGQCGYQWTSPLTAYGAGNTLPPKVGTSLRALSEEFTSQFKEQFVEMCEKLSINAENMKGTLDGVANELFSEGIKWARIVALFVFGSELAIHCKNRNCLDLINIIAYSLATYITEKLLPWINDHGGWEGLVHFNDGGGIDSGPDRDKWPSLRNIICLGVSALGAITLALKLVLGKCKELIFFLPWCGADIDSRLEDFIQPIGPHQLLLVRQESISTQGKGVDEVNLKFHDVRIDTT</sequence>
<comment type="caution">
    <text evidence="7">The sequence shown here is derived from an EMBL/GenBank/DDBJ whole genome shotgun (WGS) entry which is preliminary data.</text>
</comment>
<dbReference type="GO" id="GO:0005741">
    <property type="term" value="C:mitochondrial outer membrane"/>
    <property type="evidence" value="ECO:0007669"/>
    <property type="project" value="TreeGrafter"/>
</dbReference>
<dbReference type="PROSITE" id="PS50063">
    <property type="entry name" value="BH4_2"/>
    <property type="match status" value="1"/>
</dbReference>
<dbReference type="InterPro" id="IPR020726">
    <property type="entry name" value="Bcl2_BH2_motif_CS"/>
</dbReference>
<dbReference type="PANTHER" id="PTHR11256:SF50">
    <property type="entry name" value="APOPTOSIS REGULATOR CED-9"/>
    <property type="match status" value="1"/>
</dbReference>
<dbReference type="Gene3D" id="1.10.437.10">
    <property type="entry name" value="Blc2-like"/>
    <property type="match status" value="1"/>
</dbReference>
<dbReference type="AlphaFoldDB" id="A0A8T0E882"/>
<feature type="domain" description="Apoptosis regulator Bcl-2 family BH4" evidence="6">
    <location>
        <begin position="27"/>
        <end position="46"/>
    </location>
</feature>
<dbReference type="InterPro" id="IPR003093">
    <property type="entry name" value="Bcl2_BH4"/>
</dbReference>
<comment type="similarity">
    <text evidence="2">Belongs to the Bcl-2 family.</text>
</comment>
<dbReference type="PROSITE" id="PS50062">
    <property type="entry name" value="BCL2_FAMILY"/>
    <property type="match status" value="1"/>
</dbReference>
<dbReference type="InterPro" id="IPR046371">
    <property type="entry name" value="Bcl-2_BH1-3"/>
</dbReference>
<evidence type="ECO:0000259" key="6">
    <source>
        <dbReference type="PROSITE" id="PS50063"/>
    </source>
</evidence>
<evidence type="ECO:0000256" key="3">
    <source>
        <dbReference type="ARBA" id="ARBA00022703"/>
    </source>
</evidence>
<evidence type="ECO:0000256" key="2">
    <source>
        <dbReference type="ARBA" id="ARBA00009458"/>
    </source>
</evidence>
<evidence type="ECO:0000313" key="7">
    <source>
        <dbReference type="EMBL" id="KAF8767608.1"/>
    </source>
</evidence>
<dbReference type="GO" id="GO:0051400">
    <property type="term" value="F:BH domain binding"/>
    <property type="evidence" value="ECO:0007669"/>
    <property type="project" value="TreeGrafter"/>
</dbReference>
<keyword evidence="8" id="KW-1185">Reference proteome</keyword>
<accession>A0A8T0E882</accession>
<dbReference type="InterPro" id="IPR002475">
    <property type="entry name" value="Bcl2-like"/>
</dbReference>
<name>A0A8T0E882_ARGBR</name>
<evidence type="ECO:0000313" key="8">
    <source>
        <dbReference type="Proteomes" id="UP000807504"/>
    </source>
</evidence>
<keyword evidence="3 5" id="KW-0053">Apoptosis</keyword>
<dbReference type="PROSITE" id="PS01258">
    <property type="entry name" value="BH2"/>
    <property type="match status" value="1"/>
</dbReference>
<comment type="subcellular location">
    <subcellularLocation>
        <location evidence="1">Membrane</location>
    </subcellularLocation>
</comment>
<feature type="short sequence motif" description="BH4" evidence="5">
    <location>
        <begin position="27"/>
        <end position="46"/>
    </location>
</feature>
<dbReference type="SUPFAM" id="SSF56854">
    <property type="entry name" value="Bcl-2 inhibitors of programmed cell death"/>
    <property type="match status" value="1"/>
</dbReference>
<dbReference type="GO" id="GO:0001836">
    <property type="term" value="P:release of cytochrome c from mitochondria"/>
    <property type="evidence" value="ECO:0007669"/>
    <property type="project" value="TreeGrafter"/>
</dbReference>
<dbReference type="EMBL" id="JABXBU010002230">
    <property type="protein sequence ID" value="KAF8767608.1"/>
    <property type="molecule type" value="Genomic_DNA"/>
</dbReference>
<gene>
    <name evidence="7" type="ORF">HNY73_020536</name>
</gene>
<dbReference type="GO" id="GO:0008630">
    <property type="term" value="P:intrinsic apoptotic signaling pathway in response to DNA damage"/>
    <property type="evidence" value="ECO:0007669"/>
    <property type="project" value="TreeGrafter"/>
</dbReference>
<reference evidence="7" key="1">
    <citation type="journal article" date="2020" name="bioRxiv">
        <title>Chromosome-level reference genome of the European wasp spider Argiope bruennichi: a resource for studies on range expansion and evolutionary adaptation.</title>
        <authorList>
            <person name="Sheffer M.M."/>
            <person name="Hoppe A."/>
            <person name="Krehenwinkel H."/>
            <person name="Uhl G."/>
            <person name="Kuss A.W."/>
            <person name="Jensen L."/>
            <person name="Jensen C."/>
            <person name="Gillespie R.G."/>
            <person name="Hoff K.J."/>
            <person name="Prost S."/>
        </authorList>
    </citation>
    <scope>NUCLEOTIDE SEQUENCE</scope>
</reference>
<dbReference type="CDD" id="cd06845">
    <property type="entry name" value="Bcl-2_like"/>
    <property type="match status" value="1"/>
</dbReference>
<evidence type="ECO:0000256" key="5">
    <source>
        <dbReference type="PROSITE-ProRule" id="PRU00025"/>
    </source>
</evidence>
<reference evidence="7" key="2">
    <citation type="submission" date="2020-06" db="EMBL/GenBank/DDBJ databases">
        <authorList>
            <person name="Sheffer M."/>
        </authorList>
    </citation>
    <scope>NUCLEOTIDE SEQUENCE</scope>
</reference>
<evidence type="ECO:0000256" key="1">
    <source>
        <dbReference type="ARBA" id="ARBA00004370"/>
    </source>
</evidence>
<dbReference type="PRINTS" id="PR01862">
    <property type="entry name" value="BCL2FAMILY"/>
</dbReference>
<organism evidence="7 8">
    <name type="scientific">Argiope bruennichi</name>
    <name type="common">Wasp spider</name>
    <name type="synonym">Aranea bruennichi</name>
    <dbReference type="NCBI Taxonomy" id="94029"/>
    <lineage>
        <taxon>Eukaryota</taxon>
        <taxon>Metazoa</taxon>
        <taxon>Ecdysozoa</taxon>
        <taxon>Arthropoda</taxon>
        <taxon>Chelicerata</taxon>
        <taxon>Arachnida</taxon>
        <taxon>Araneae</taxon>
        <taxon>Araneomorphae</taxon>
        <taxon>Entelegynae</taxon>
        <taxon>Araneoidea</taxon>
        <taxon>Araneidae</taxon>
        <taxon>Argiope</taxon>
    </lineage>
</organism>
<proteinExistence type="inferred from homology"/>
<keyword evidence="4" id="KW-0472">Membrane</keyword>
<dbReference type="GO" id="GO:0097192">
    <property type="term" value="P:extrinsic apoptotic signaling pathway in absence of ligand"/>
    <property type="evidence" value="ECO:0007669"/>
    <property type="project" value="TreeGrafter"/>
</dbReference>
<dbReference type="GO" id="GO:0042981">
    <property type="term" value="P:regulation of apoptotic process"/>
    <property type="evidence" value="ECO:0007669"/>
    <property type="project" value="InterPro"/>
</dbReference>
<dbReference type="InterPro" id="IPR036834">
    <property type="entry name" value="Bcl-2-like_sf"/>
</dbReference>
<dbReference type="Proteomes" id="UP000807504">
    <property type="component" value="Unassembled WGS sequence"/>
</dbReference>
<dbReference type="InterPro" id="IPR026298">
    <property type="entry name" value="Bcl-2_fam"/>
</dbReference>